<keyword evidence="2" id="KW-1185">Reference proteome</keyword>
<name>A0A5N6NWQ9_9ASTR</name>
<comment type="caution">
    <text evidence="1">The sequence shown here is derived from an EMBL/GenBank/DDBJ whole genome shotgun (WGS) entry which is preliminary data.</text>
</comment>
<evidence type="ECO:0000313" key="2">
    <source>
        <dbReference type="Proteomes" id="UP000326396"/>
    </source>
</evidence>
<dbReference type="AlphaFoldDB" id="A0A5N6NWQ9"/>
<gene>
    <name evidence="1" type="ORF">E3N88_18194</name>
</gene>
<dbReference type="EMBL" id="SZYD01000009">
    <property type="protein sequence ID" value="KAD5318248.1"/>
    <property type="molecule type" value="Genomic_DNA"/>
</dbReference>
<dbReference type="Proteomes" id="UP000326396">
    <property type="component" value="Linkage Group LG17"/>
</dbReference>
<reference evidence="1 2" key="1">
    <citation type="submission" date="2019-05" db="EMBL/GenBank/DDBJ databases">
        <title>Mikania micrantha, genome provides insights into the molecular mechanism of rapid growth.</title>
        <authorList>
            <person name="Liu B."/>
        </authorList>
    </citation>
    <scope>NUCLEOTIDE SEQUENCE [LARGE SCALE GENOMIC DNA]</scope>
    <source>
        <strain evidence="1">NLD-2019</strain>
        <tissue evidence="1">Leaf</tissue>
    </source>
</reference>
<sequence length="140" mass="16305">MLDETEEDGGVIAREYMLNQLRITEEIHGDVKLLLDGTINKMKNKREARYFILSWLSCLDCASDSSSRPHLHPLTPPPIYVSMYLMQKTPQSTPFSVVSMKVYFVDVVYLQIGQNQGHTLIQQILPCLFWYVILKQRQWL</sequence>
<proteinExistence type="predicted"/>
<protein>
    <submittedName>
        <fullName evidence="1">Uncharacterized protein</fullName>
    </submittedName>
</protein>
<evidence type="ECO:0000313" key="1">
    <source>
        <dbReference type="EMBL" id="KAD5318248.1"/>
    </source>
</evidence>
<accession>A0A5N6NWQ9</accession>
<organism evidence="1 2">
    <name type="scientific">Mikania micrantha</name>
    <name type="common">bitter vine</name>
    <dbReference type="NCBI Taxonomy" id="192012"/>
    <lineage>
        <taxon>Eukaryota</taxon>
        <taxon>Viridiplantae</taxon>
        <taxon>Streptophyta</taxon>
        <taxon>Embryophyta</taxon>
        <taxon>Tracheophyta</taxon>
        <taxon>Spermatophyta</taxon>
        <taxon>Magnoliopsida</taxon>
        <taxon>eudicotyledons</taxon>
        <taxon>Gunneridae</taxon>
        <taxon>Pentapetalae</taxon>
        <taxon>asterids</taxon>
        <taxon>campanulids</taxon>
        <taxon>Asterales</taxon>
        <taxon>Asteraceae</taxon>
        <taxon>Asteroideae</taxon>
        <taxon>Heliantheae alliance</taxon>
        <taxon>Eupatorieae</taxon>
        <taxon>Mikania</taxon>
    </lineage>
</organism>